<dbReference type="Gene3D" id="1.10.1200.10">
    <property type="entry name" value="ACP-like"/>
    <property type="match status" value="1"/>
</dbReference>
<dbReference type="SUPFAM" id="SSF53335">
    <property type="entry name" value="S-adenosyl-L-methionine-dependent methyltransferases"/>
    <property type="match status" value="1"/>
</dbReference>
<dbReference type="InterPro" id="IPR013968">
    <property type="entry name" value="PKS_KR"/>
</dbReference>
<gene>
    <name evidence="7" type="ORF">B0J11DRAFT_579656</name>
</gene>
<dbReference type="Pfam" id="PF23114">
    <property type="entry name" value="NAD-bd_HRPKS_sdrA"/>
    <property type="match status" value="1"/>
</dbReference>
<keyword evidence="8" id="KW-1185">Reference proteome</keyword>
<dbReference type="CDD" id="cd02440">
    <property type="entry name" value="AdoMet_MTases"/>
    <property type="match status" value="1"/>
</dbReference>
<dbReference type="SUPFAM" id="SSF47336">
    <property type="entry name" value="ACP-like"/>
    <property type="match status" value="1"/>
</dbReference>
<dbReference type="SMART" id="SM00829">
    <property type="entry name" value="PKS_ER"/>
    <property type="match status" value="1"/>
</dbReference>
<name>A0A9P9IQ78_9PLEO</name>
<keyword evidence="5" id="KW-0511">Multifunctional enzyme</keyword>
<dbReference type="InterPro" id="IPR020806">
    <property type="entry name" value="PKS_PP-bd"/>
</dbReference>
<reference evidence="7" key="1">
    <citation type="journal article" date="2021" name="Nat. Commun.">
        <title>Genetic determinants of endophytism in the Arabidopsis root mycobiome.</title>
        <authorList>
            <person name="Mesny F."/>
            <person name="Miyauchi S."/>
            <person name="Thiergart T."/>
            <person name="Pickel B."/>
            <person name="Atanasova L."/>
            <person name="Karlsson M."/>
            <person name="Huettel B."/>
            <person name="Barry K.W."/>
            <person name="Haridas S."/>
            <person name="Chen C."/>
            <person name="Bauer D."/>
            <person name="Andreopoulos W."/>
            <person name="Pangilinan J."/>
            <person name="LaButti K."/>
            <person name="Riley R."/>
            <person name="Lipzen A."/>
            <person name="Clum A."/>
            <person name="Drula E."/>
            <person name="Henrissat B."/>
            <person name="Kohler A."/>
            <person name="Grigoriev I.V."/>
            <person name="Martin F.M."/>
            <person name="Hacquard S."/>
        </authorList>
    </citation>
    <scope>NUCLEOTIDE SEQUENCE</scope>
    <source>
        <strain evidence="7">MPI-CAGE-CH-0243</strain>
    </source>
</reference>
<dbReference type="InterPro" id="IPR056501">
    <property type="entry name" value="NAD-bd_HRPKS_sdrA"/>
</dbReference>
<comment type="caution">
    <text evidence="7">The sequence shown here is derived from an EMBL/GenBank/DDBJ whole genome shotgun (WGS) entry which is preliminary data.</text>
</comment>
<dbReference type="InterPro" id="IPR036736">
    <property type="entry name" value="ACP-like_sf"/>
</dbReference>
<dbReference type="AlphaFoldDB" id="A0A9P9IQ78"/>
<dbReference type="Pfam" id="PF23297">
    <property type="entry name" value="ACP_SdgA_C"/>
    <property type="match status" value="1"/>
</dbReference>
<evidence type="ECO:0000256" key="2">
    <source>
        <dbReference type="ARBA" id="ARBA00022553"/>
    </source>
</evidence>
<evidence type="ECO:0000256" key="3">
    <source>
        <dbReference type="ARBA" id="ARBA00022679"/>
    </source>
</evidence>
<keyword evidence="1" id="KW-0596">Phosphopantetheine</keyword>
<evidence type="ECO:0000256" key="5">
    <source>
        <dbReference type="ARBA" id="ARBA00023268"/>
    </source>
</evidence>
<proteinExistence type="predicted"/>
<dbReference type="EMBL" id="JAGMWT010000006">
    <property type="protein sequence ID" value="KAH7127250.1"/>
    <property type="molecule type" value="Genomic_DNA"/>
</dbReference>
<dbReference type="GO" id="GO:0016491">
    <property type="term" value="F:oxidoreductase activity"/>
    <property type="evidence" value="ECO:0007669"/>
    <property type="project" value="InterPro"/>
</dbReference>
<dbReference type="PROSITE" id="PS50075">
    <property type="entry name" value="CARRIER"/>
    <property type="match status" value="1"/>
</dbReference>
<accession>A0A9P9IQ78</accession>
<dbReference type="PANTHER" id="PTHR45681:SF6">
    <property type="entry name" value="POLYKETIDE SYNTHASE 37"/>
    <property type="match status" value="1"/>
</dbReference>
<dbReference type="InterPro" id="IPR020843">
    <property type="entry name" value="ER"/>
</dbReference>
<dbReference type="Gene3D" id="3.40.50.150">
    <property type="entry name" value="Vaccinia Virus protein VP39"/>
    <property type="match status" value="1"/>
</dbReference>
<keyword evidence="4" id="KW-0521">NADP</keyword>
<dbReference type="InterPro" id="IPR036291">
    <property type="entry name" value="NAD(P)-bd_dom_sf"/>
</dbReference>
<dbReference type="SUPFAM" id="SSF50129">
    <property type="entry name" value="GroES-like"/>
    <property type="match status" value="1"/>
</dbReference>
<evidence type="ECO:0000313" key="7">
    <source>
        <dbReference type="EMBL" id="KAH7127250.1"/>
    </source>
</evidence>
<dbReference type="OrthoDB" id="329835at2759"/>
<dbReference type="Gene3D" id="3.90.180.10">
    <property type="entry name" value="Medium-chain alcohol dehydrogenases, catalytic domain"/>
    <property type="match status" value="1"/>
</dbReference>
<dbReference type="InterPro" id="IPR050444">
    <property type="entry name" value="Polyketide_Synthase"/>
</dbReference>
<dbReference type="Pfam" id="PF08659">
    <property type="entry name" value="KR"/>
    <property type="match status" value="1"/>
</dbReference>
<dbReference type="SMART" id="SM00823">
    <property type="entry name" value="PKS_PP"/>
    <property type="match status" value="1"/>
</dbReference>
<evidence type="ECO:0000313" key="8">
    <source>
        <dbReference type="Proteomes" id="UP000700596"/>
    </source>
</evidence>
<dbReference type="GO" id="GO:0031177">
    <property type="term" value="F:phosphopantetheine binding"/>
    <property type="evidence" value="ECO:0007669"/>
    <property type="project" value="InterPro"/>
</dbReference>
<dbReference type="InterPro" id="IPR029063">
    <property type="entry name" value="SAM-dependent_MTases_sf"/>
</dbReference>
<dbReference type="InterPro" id="IPR009081">
    <property type="entry name" value="PP-bd_ACP"/>
</dbReference>
<keyword evidence="3" id="KW-0808">Transferase</keyword>
<dbReference type="SMART" id="SM00822">
    <property type="entry name" value="PKS_KR"/>
    <property type="match status" value="1"/>
</dbReference>
<dbReference type="CDD" id="cd05274">
    <property type="entry name" value="KR_FAS_SDR_x"/>
    <property type="match status" value="1"/>
</dbReference>
<dbReference type="InterPro" id="IPR013217">
    <property type="entry name" value="Methyltransf_12"/>
</dbReference>
<evidence type="ECO:0000256" key="1">
    <source>
        <dbReference type="ARBA" id="ARBA00022450"/>
    </source>
</evidence>
<dbReference type="InterPro" id="IPR057326">
    <property type="entry name" value="KR_dom"/>
</dbReference>
<dbReference type="SUPFAM" id="SSF51735">
    <property type="entry name" value="NAD(P)-binding Rossmann-fold domains"/>
    <property type="match status" value="2"/>
</dbReference>
<dbReference type="Gene3D" id="3.40.50.720">
    <property type="entry name" value="NAD(P)-binding Rossmann-like Domain"/>
    <property type="match status" value="2"/>
</dbReference>
<dbReference type="Proteomes" id="UP000700596">
    <property type="component" value="Unassembled WGS sequence"/>
</dbReference>
<evidence type="ECO:0000256" key="4">
    <source>
        <dbReference type="ARBA" id="ARBA00022857"/>
    </source>
</evidence>
<organism evidence="7 8">
    <name type="scientific">Dendryphion nanum</name>
    <dbReference type="NCBI Taxonomy" id="256645"/>
    <lineage>
        <taxon>Eukaryota</taxon>
        <taxon>Fungi</taxon>
        <taxon>Dikarya</taxon>
        <taxon>Ascomycota</taxon>
        <taxon>Pezizomycotina</taxon>
        <taxon>Dothideomycetes</taxon>
        <taxon>Pleosporomycetidae</taxon>
        <taxon>Pleosporales</taxon>
        <taxon>Torulaceae</taxon>
        <taxon>Dendryphion</taxon>
    </lineage>
</organism>
<dbReference type="InterPro" id="IPR011032">
    <property type="entry name" value="GroES-like_sf"/>
</dbReference>
<dbReference type="Pfam" id="PF08242">
    <property type="entry name" value="Methyltransf_12"/>
    <property type="match status" value="1"/>
</dbReference>
<protein>
    <submittedName>
        <fullName evidence="7">KR domain-containing protein</fullName>
    </submittedName>
</protein>
<evidence type="ECO:0000259" key="6">
    <source>
        <dbReference type="PROSITE" id="PS50075"/>
    </source>
</evidence>
<keyword evidence="2" id="KW-0597">Phosphoprotein</keyword>
<dbReference type="GO" id="GO:0016740">
    <property type="term" value="F:transferase activity"/>
    <property type="evidence" value="ECO:0007669"/>
    <property type="project" value="UniProtKB-KW"/>
</dbReference>
<dbReference type="PANTHER" id="PTHR45681">
    <property type="entry name" value="POLYKETIDE SYNTHASE 44-RELATED"/>
    <property type="match status" value="1"/>
</dbReference>
<feature type="domain" description="Carrier" evidence="6">
    <location>
        <begin position="1162"/>
        <end position="1240"/>
    </location>
</feature>
<sequence>MSERLDILCGPDRTGPQAFFDDLHRYLIFHLRQILSAIDQTGFEESKPHFNKYLKWIKSSLETDSEDYNSSDIKPIRLRIENEGLLGHLFLTVAENALAILQRKADIVQLLFENNLVESFYEQQLSESLYYKNLRTYLSDLSFKCPKMDFLEVGAGTGSFTKHILDAVSSCPTGATDRFNSHTFTDVSTALFEGARQKFATHAHKIKFALLDVDKDPQNQTLPLCQYDVISASNVLHVCKDLPFTLRSLRKLLKPGGKLILHEYVRPERVEVGFVFGLLPGWWPSTRADNGNRAMSPLMTETSWNTFLRATRFSGTDFVLRDFADTESHLMSIMCSTALEVEQESTFPEVLISIEFESQIQQDFAKILAECLRGKGFINLRVVDLCDVHHHSGSVFLATLFDPETAILSRMDPVKFELLRALLSSTENVLWVSMGGGKSPDPTHGMIEGFARVFRVENVNVNFSLIALEQRRDCFEKDSLIVVTAISQLLGGKNTHRGEDYVVHGYILHIQRIYEDQIFGEDITNIAASKSHVEQCVKSAKPFTMSFGNNTGSTYMDIYRNTTLPPPLMEDDVEIEVQAIGMERLVMYTNSEISPSTSIHRGFAGLVVRTGSLGHFVPGDRVCAYGSPPYGSTITTKRNIVARIMDSLSFDIACILPQDYLIANYISWQAKVRDNSVIVIRSGETGIGRALLNILSGYETFVTVEKPSDKRLLQVAFDNFHATTNACFEERFLDLFPGGANIVYDLVGADPLELSSCISKFGEIISVRSSVQEKLVSVSGQGYLTNVSHQVVDVEQVLEHRIGDLQMPFSVLLETNYAINTLEIIPTRKISLSSIQSQTAFSGDNRHGEEIAILLSDDDLIKVTEPSKCDFLFDPHSSYVIAGGLGDLGRCIVKWIVEQGARNLILLTRSGSQTKNSKAWVLEYEGRGIRICTPRCDVACIESLSAALEVCHSMPKIKGCIQASGALKDRLYEGMSYEDWRAAINPKVHGSWNLHRLLPDGMDFFIFASSITGIIGQPTQINYAAGNTYQDALARYRLSIGEKAVSLDLGILLTGGLLAQNEGLSERLIAEKVYTPLTEQDILGVFHYFCNPHLDLRDLPSQVICGIIPPGSHDTSTNGSYVGFAHPFWSHTQVKLRKSSTLESDSVSTNFPLSLALTGSRAEISEKVATALADQFSLLAMRPREKINLEDPLHTAGVDSLSAVYLRNWVMKQFQVDMAVFDILGDRSITDLGGMVAREWIDKQSK</sequence>